<dbReference type="STRING" id="796925.A0A137NW01"/>
<dbReference type="GO" id="GO:0005739">
    <property type="term" value="C:mitochondrion"/>
    <property type="evidence" value="ECO:0007669"/>
    <property type="project" value="TreeGrafter"/>
</dbReference>
<protein>
    <recommendedName>
        <fullName evidence="2">G domain-containing protein</fullName>
    </recommendedName>
</protein>
<dbReference type="AlphaFoldDB" id="A0A137NW01"/>
<dbReference type="GO" id="GO:0005525">
    <property type="term" value="F:GTP binding"/>
    <property type="evidence" value="ECO:0007669"/>
    <property type="project" value="InterPro"/>
</dbReference>
<feature type="domain" description="G" evidence="2">
    <location>
        <begin position="250"/>
        <end position="319"/>
    </location>
</feature>
<dbReference type="InterPro" id="IPR050896">
    <property type="entry name" value="Mito_lipid_metab_GTPase"/>
</dbReference>
<dbReference type="InterPro" id="IPR027417">
    <property type="entry name" value="P-loop_NTPase"/>
</dbReference>
<keyword evidence="4" id="KW-1185">Reference proteome</keyword>
<evidence type="ECO:0000259" key="2">
    <source>
        <dbReference type="Pfam" id="PF01926"/>
    </source>
</evidence>
<organism evidence="3 4">
    <name type="scientific">Conidiobolus coronatus (strain ATCC 28846 / CBS 209.66 / NRRL 28638)</name>
    <name type="common">Delacroixia coronata</name>
    <dbReference type="NCBI Taxonomy" id="796925"/>
    <lineage>
        <taxon>Eukaryota</taxon>
        <taxon>Fungi</taxon>
        <taxon>Fungi incertae sedis</taxon>
        <taxon>Zoopagomycota</taxon>
        <taxon>Entomophthoromycotina</taxon>
        <taxon>Entomophthoromycetes</taxon>
        <taxon>Entomophthorales</taxon>
        <taxon>Ancylistaceae</taxon>
        <taxon>Conidiobolus</taxon>
    </lineage>
</organism>
<dbReference type="InterPro" id="IPR006073">
    <property type="entry name" value="GTP-bd"/>
</dbReference>
<evidence type="ECO:0000256" key="1">
    <source>
        <dbReference type="SAM" id="MobiDB-lite"/>
    </source>
</evidence>
<feature type="region of interest" description="Disordered" evidence="1">
    <location>
        <begin position="58"/>
        <end position="82"/>
    </location>
</feature>
<dbReference type="EMBL" id="KQ964671">
    <property type="protein sequence ID" value="KXN66983.1"/>
    <property type="molecule type" value="Genomic_DNA"/>
</dbReference>
<reference evidence="3 4" key="1">
    <citation type="journal article" date="2015" name="Genome Biol. Evol.">
        <title>Phylogenomic analyses indicate that early fungi evolved digesting cell walls of algal ancestors of land plants.</title>
        <authorList>
            <person name="Chang Y."/>
            <person name="Wang S."/>
            <person name="Sekimoto S."/>
            <person name="Aerts A.L."/>
            <person name="Choi C."/>
            <person name="Clum A."/>
            <person name="LaButti K.M."/>
            <person name="Lindquist E.A."/>
            <person name="Yee Ngan C."/>
            <person name="Ohm R.A."/>
            <person name="Salamov A.A."/>
            <person name="Grigoriev I.V."/>
            <person name="Spatafora J.W."/>
            <person name="Berbee M.L."/>
        </authorList>
    </citation>
    <scope>NUCLEOTIDE SEQUENCE [LARGE SCALE GENOMIC DNA]</scope>
    <source>
        <strain evidence="3 4">NRRL 28638</strain>
    </source>
</reference>
<dbReference type="OMA" id="HYNEVQD"/>
<gene>
    <name evidence="3" type="ORF">CONCODRAFT_80323</name>
</gene>
<dbReference type="Proteomes" id="UP000070444">
    <property type="component" value="Unassembled WGS sequence"/>
</dbReference>
<dbReference type="SUPFAM" id="SSF52540">
    <property type="entry name" value="P-loop containing nucleoside triphosphate hydrolases"/>
    <property type="match status" value="1"/>
</dbReference>
<feature type="compositionally biased region" description="Low complexity" evidence="1">
    <location>
        <begin position="67"/>
        <end position="77"/>
    </location>
</feature>
<accession>A0A137NW01</accession>
<dbReference type="PANTHER" id="PTHR46434">
    <property type="entry name" value="GENETIC INTERACTOR OF PROHIBITINS 3, MITOCHONDRIAL"/>
    <property type="match status" value="1"/>
</dbReference>
<dbReference type="PANTHER" id="PTHR46434:SF1">
    <property type="entry name" value="GENETIC INTERACTOR OF PROHIBITINS 3, MITOCHONDRIAL"/>
    <property type="match status" value="1"/>
</dbReference>
<dbReference type="OrthoDB" id="1696305at2759"/>
<proteinExistence type="predicted"/>
<name>A0A137NW01_CONC2</name>
<dbReference type="Pfam" id="PF01926">
    <property type="entry name" value="MMR_HSR1"/>
    <property type="match status" value="1"/>
</dbReference>
<dbReference type="Gene3D" id="3.40.50.300">
    <property type="entry name" value="P-loop containing nucleotide triphosphate hydrolases"/>
    <property type="match status" value="1"/>
</dbReference>
<sequence length="487" mass="55084">MNQAVKRILINRQLISKLLNIPKVRTLSTPVYLQKLNSSTSAKVDRCLGCGAHFQSENSKQPGYLPTSTNATNSTNSYKVSNPSKQLSNLEYESLLHTLDPELKKHFNIVKRSKQTVCQRCFHLTRYNSMSTDWKTNAKEGLESLKFLKDQPKSVIVMVVDVLDLENTLIKELPSLLDGRKFVLVCNKVDLLPTKVFNKTQTLEYIYKTINKYELKEYLLGVHLLSAKNKTYSGELVRSLAELTNGSSDIYLIGYTNVGKSNLMNLLLHDEYKLKSKVTTSLVPGTTMKLLGIPGSQLHPGLDYPKTRQYHIFDTPGIHNDNSYLHYLSYPEILECSPKKDDLKVCTNQILPGRSFFLGGLLRLDNIGNDPVVISNFTKIPFHRTNLIGADNQLKKRNMELPSEVLYPPFFQYTPRITELKIPKLEPSEPLIIPKTSPEPEHSIDIIISGLGWLSLSTKLIRHKEAKLQPYTLGGKPLQIRDAMISG</sequence>
<evidence type="ECO:0000313" key="3">
    <source>
        <dbReference type="EMBL" id="KXN66983.1"/>
    </source>
</evidence>
<evidence type="ECO:0000313" key="4">
    <source>
        <dbReference type="Proteomes" id="UP000070444"/>
    </source>
</evidence>